<organism evidence="5 6">
    <name type="scientific">Lentilactobacillus parafarraginis DSM 18390 = JCM 14109</name>
    <dbReference type="NCBI Taxonomy" id="1423786"/>
    <lineage>
        <taxon>Bacteria</taxon>
        <taxon>Bacillati</taxon>
        <taxon>Bacillota</taxon>
        <taxon>Bacilli</taxon>
        <taxon>Lactobacillales</taxon>
        <taxon>Lactobacillaceae</taxon>
        <taxon>Lentilactobacillus</taxon>
    </lineage>
</organism>
<name>A0A0R1YNU6_9LACO</name>
<dbReference type="PANTHER" id="PTHR30146">
    <property type="entry name" value="LACI-RELATED TRANSCRIPTIONAL REPRESSOR"/>
    <property type="match status" value="1"/>
</dbReference>
<evidence type="ECO:0000313" key="6">
    <source>
        <dbReference type="Proteomes" id="UP000051010"/>
    </source>
</evidence>
<dbReference type="InterPro" id="IPR010982">
    <property type="entry name" value="Lambda_DNA-bd_dom_sf"/>
</dbReference>
<dbReference type="Pfam" id="PF00356">
    <property type="entry name" value="LacI"/>
    <property type="match status" value="1"/>
</dbReference>
<evidence type="ECO:0000256" key="1">
    <source>
        <dbReference type="ARBA" id="ARBA00023015"/>
    </source>
</evidence>
<dbReference type="CDD" id="cd01392">
    <property type="entry name" value="HTH_LacI"/>
    <property type="match status" value="1"/>
</dbReference>
<keyword evidence="1" id="KW-0805">Transcription regulation</keyword>
<dbReference type="SMART" id="SM00354">
    <property type="entry name" value="HTH_LACI"/>
    <property type="match status" value="1"/>
</dbReference>
<protein>
    <submittedName>
        <fullName evidence="5">Transcriptional regulator, LacI family</fullName>
    </submittedName>
</protein>
<gene>
    <name evidence="5" type="ORF">FD47_GL001294</name>
</gene>
<dbReference type="AlphaFoldDB" id="A0A0R1YNU6"/>
<dbReference type="GO" id="GO:0003700">
    <property type="term" value="F:DNA-binding transcription factor activity"/>
    <property type="evidence" value="ECO:0007669"/>
    <property type="project" value="TreeGrafter"/>
</dbReference>
<dbReference type="RefSeq" id="WP_056980429.1">
    <property type="nucleotide sequence ID" value="NZ_AZFZ01000028.1"/>
</dbReference>
<dbReference type="Proteomes" id="UP000051010">
    <property type="component" value="Unassembled WGS sequence"/>
</dbReference>
<proteinExistence type="predicted"/>
<evidence type="ECO:0000256" key="3">
    <source>
        <dbReference type="ARBA" id="ARBA00023163"/>
    </source>
</evidence>
<keyword evidence="3" id="KW-0804">Transcription</keyword>
<feature type="domain" description="HTH lacI-type" evidence="4">
    <location>
        <begin position="2"/>
        <end position="58"/>
    </location>
</feature>
<evidence type="ECO:0000256" key="2">
    <source>
        <dbReference type="ARBA" id="ARBA00023125"/>
    </source>
</evidence>
<dbReference type="InterPro" id="IPR000843">
    <property type="entry name" value="HTH_LacI"/>
</dbReference>
<dbReference type="PANTHER" id="PTHR30146:SF149">
    <property type="entry name" value="HTH-TYPE TRANSCRIPTIONAL REGULATOR EBGR"/>
    <property type="match status" value="1"/>
</dbReference>
<evidence type="ECO:0000313" key="5">
    <source>
        <dbReference type="EMBL" id="KRM43775.1"/>
    </source>
</evidence>
<dbReference type="Pfam" id="PF13377">
    <property type="entry name" value="Peripla_BP_3"/>
    <property type="match status" value="1"/>
</dbReference>
<sequence>MATIKDISKVAGVSPGTVSRALSPSKNKFVAEETKQKVKTIADQLGYEYDSSAKKAKNTIEIAVLTTMTLEEETRDEYWRFVRRGMYEAAERENITLGNINRIQDGVDLQEIARASAVIIIGTVTIAAVKKINQYNKNVIIVDGGGFYHDLADIVDTNLGELTISILNQLAAHTSGKIAFIGCARNQMDLDGQIVASVEDARTKAYKQWTADHHQPEIYKEISPDTGSAMAVTESLLKKYDRDLSAILVWSDPFAIGAMRALAKHQLIAGKDIALMSFDDLEFASFLTPSLSSIWIPKAELGFQAIIHAKSMIKHKRHWTVRNIIPGKIQYRETFNPNL</sequence>
<keyword evidence="2" id="KW-0238">DNA-binding</keyword>
<dbReference type="PATRIC" id="fig|1423786.4.peg.1391"/>
<dbReference type="GO" id="GO:0000976">
    <property type="term" value="F:transcription cis-regulatory region binding"/>
    <property type="evidence" value="ECO:0007669"/>
    <property type="project" value="TreeGrafter"/>
</dbReference>
<reference evidence="5 6" key="1">
    <citation type="journal article" date="2015" name="Genome Announc.">
        <title>Expanding the biotechnology potential of lactobacilli through comparative genomics of 213 strains and associated genera.</title>
        <authorList>
            <person name="Sun Z."/>
            <person name="Harris H.M."/>
            <person name="McCann A."/>
            <person name="Guo C."/>
            <person name="Argimon S."/>
            <person name="Zhang W."/>
            <person name="Yang X."/>
            <person name="Jeffery I.B."/>
            <person name="Cooney J.C."/>
            <person name="Kagawa T.F."/>
            <person name="Liu W."/>
            <person name="Song Y."/>
            <person name="Salvetti E."/>
            <person name="Wrobel A."/>
            <person name="Rasinkangas P."/>
            <person name="Parkhill J."/>
            <person name="Rea M.C."/>
            <person name="O'Sullivan O."/>
            <person name="Ritari J."/>
            <person name="Douillard F.P."/>
            <person name="Paul Ross R."/>
            <person name="Yang R."/>
            <person name="Briner A.E."/>
            <person name="Felis G.E."/>
            <person name="de Vos W.M."/>
            <person name="Barrangou R."/>
            <person name="Klaenhammer T.R."/>
            <person name="Caufield P.W."/>
            <person name="Cui Y."/>
            <person name="Zhang H."/>
            <person name="O'Toole P.W."/>
        </authorList>
    </citation>
    <scope>NUCLEOTIDE SEQUENCE [LARGE SCALE GENOMIC DNA]</scope>
    <source>
        <strain evidence="5 6">DSM 18390</strain>
    </source>
</reference>
<dbReference type="InterPro" id="IPR028082">
    <property type="entry name" value="Peripla_BP_I"/>
</dbReference>
<dbReference type="EMBL" id="AZFZ01000028">
    <property type="protein sequence ID" value="KRM43775.1"/>
    <property type="molecule type" value="Genomic_DNA"/>
</dbReference>
<dbReference type="InterPro" id="IPR046335">
    <property type="entry name" value="LacI/GalR-like_sensor"/>
</dbReference>
<dbReference type="Gene3D" id="3.40.50.2300">
    <property type="match status" value="1"/>
</dbReference>
<dbReference type="Gene3D" id="1.10.260.40">
    <property type="entry name" value="lambda repressor-like DNA-binding domains"/>
    <property type="match status" value="1"/>
</dbReference>
<comment type="caution">
    <text evidence="5">The sequence shown here is derived from an EMBL/GenBank/DDBJ whole genome shotgun (WGS) entry which is preliminary data.</text>
</comment>
<dbReference type="PROSITE" id="PS50932">
    <property type="entry name" value="HTH_LACI_2"/>
    <property type="match status" value="1"/>
</dbReference>
<dbReference type="SUPFAM" id="SSF47413">
    <property type="entry name" value="lambda repressor-like DNA-binding domains"/>
    <property type="match status" value="1"/>
</dbReference>
<dbReference type="SUPFAM" id="SSF53822">
    <property type="entry name" value="Periplasmic binding protein-like I"/>
    <property type="match status" value="1"/>
</dbReference>
<evidence type="ECO:0000259" key="4">
    <source>
        <dbReference type="PROSITE" id="PS50932"/>
    </source>
</evidence>
<accession>A0A0R1YNU6</accession>